<evidence type="ECO:0000256" key="5">
    <source>
        <dbReference type="ARBA" id="ARBA00023136"/>
    </source>
</evidence>
<name>A0A2U3ALA9_9BACL</name>
<dbReference type="SUPFAM" id="SSF103473">
    <property type="entry name" value="MFS general substrate transporter"/>
    <property type="match status" value="1"/>
</dbReference>
<keyword evidence="4 6" id="KW-1133">Transmembrane helix</keyword>
<dbReference type="PROSITE" id="PS50850">
    <property type="entry name" value="MFS"/>
    <property type="match status" value="1"/>
</dbReference>
<proteinExistence type="predicted"/>
<gene>
    <name evidence="8" type="ORF">DEX24_08265</name>
</gene>
<sequence>MMGIGIVTMLSQINGEYWLAGSVAATFAISSALLAPQIARLADRFGQSKVLLPSSAVTTVAVIMLLLLTYFEAPNWSLFIAAAAAGWIPNMSAMVRTRWAHIYAGDKKLRTAFSFESVMDEVSFIFGPIFAIGLSVGVFPEAAPLVAIFFLVCGAIWLTQQKNTEPTVKKIDSMTVKPVITNGSIICLIAILTSVGAIFGTVDVTSVAFAEQAGNTVAASYILSIYAIGSCLAGIVFGLLNSAYSLRKQLITVIILVSISLVPLLFIQSIAQLMIVVFFSGLFVAPTMIVTMTLVQQVVPKEQLTEGMTWATAGLGIGVAIGSSIAGTVIDLYGSQNGFSVAVGASIIGVVIVLGGYRLLKTC</sequence>
<evidence type="ECO:0000256" key="1">
    <source>
        <dbReference type="ARBA" id="ARBA00004651"/>
    </source>
</evidence>
<keyword evidence="3 6" id="KW-0812">Transmembrane</keyword>
<dbReference type="Pfam" id="PF07690">
    <property type="entry name" value="MFS_1"/>
    <property type="match status" value="2"/>
</dbReference>
<feature type="transmembrane region" description="Helical" evidence="6">
    <location>
        <begin position="76"/>
        <end position="97"/>
    </location>
</feature>
<feature type="domain" description="Major facilitator superfamily (MFS) profile" evidence="7">
    <location>
        <begin position="184"/>
        <end position="363"/>
    </location>
</feature>
<feature type="transmembrane region" description="Helical" evidence="6">
    <location>
        <begin position="339"/>
        <end position="360"/>
    </location>
</feature>
<feature type="transmembrane region" description="Helical" evidence="6">
    <location>
        <begin position="250"/>
        <end position="267"/>
    </location>
</feature>
<comment type="subcellular location">
    <subcellularLocation>
        <location evidence="1">Cell membrane</location>
        <topology evidence="1">Multi-pass membrane protein</topology>
    </subcellularLocation>
</comment>
<feature type="transmembrane region" description="Helical" evidence="6">
    <location>
        <begin position="50"/>
        <end position="70"/>
    </location>
</feature>
<dbReference type="InterPro" id="IPR020846">
    <property type="entry name" value="MFS_dom"/>
</dbReference>
<evidence type="ECO:0000256" key="2">
    <source>
        <dbReference type="ARBA" id="ARBA00022448"/>
    </source>
</evidence>
<evidence type="ECO:0000256" key="6">
    <source>
        <dbReference type="SAM" id="Phobius"/>
    </source>
</evidence>
<accession>A0A2U3ALA9</accession>
<dbReference type="InterPro" id="IPR011701">
    <property type="entry name" value="MFS"/>
</dbReference>
<dbReference type="PANTHER" id="PTHR23542">
    <property type="match status" value="1"/>
</dbReference>
<dbReference type="Gene3D" id="1.20.1250.20">
    <property type="entry name" value="MFS general substrate transporter like domains"/>
    <property type="match status" value="2"/>
</dbReference>
<keyword evidence="2" id="KW-0813">Transport</keyword>
<feature type="transmembrane region" description="Helical" evidence="6">
    <location>
        <begin position="273"/>
        <end position="295"/>
    </location>
</feature>
<feature type="transmembrane region" description="Helical" evidence="6">
    <location>
        <begin position="118"/>
        <end position="136"/>
    </location>
</feature>
<dbReference type="OrthoDB" id="9180256at2"/>
<protein>
    <submittedName>
        <fullName evidence="8">MFS transporter</fullName>
    </submittedName>
</protein>
<feature type="transmembrane region" description="Helical" evidence="6">
    <location>
        <begin position="219"/>
        <end position="243"/>
    </location>
</feature>
<evidence type="ECO:0000313" key="8">
    <source>
        <dbReference type="EMBL" id="PWI25325.1"/>
    </source>
</evidence>
<dbReference type="InterPro" id="IPR036259">
    <property type="entry name" value="MFS_trans_sf"/>
</dbReference>
<feature type="transmembrane region" description="Helical" evidence="6">
    <location>
        <begin position="307"/>
        <end position="333"/>
    </location>
</feature>
<comment type="caution">
    <text evidence="8">The sequence shown here is derived from an EMBL/GenBank/DDBJ whole genome shotgun (WGS) entry which is preliminary data.</text>
</comment>
<evidence type="ECO:0000256" key="4">
    <source>
        <dbReference type="ARBA" id="ARBA00022989"/>
    </source>
</evidence>
<dbReference type="Proteomes" id="UP000245938">
    <property type="component" value="Unassembled WGS sequence"/>
</dbReference>
<dbReference type="GO" id="GO:0005886">
    <property type="term" value="C:plasma membrane"/>
    <property type="evidence" value="ECO:0007669"/>
    <property type="project" value="UniProtKB-SubCell"/>
</dbReference>
<dbReference type="GO" id="GO:0022857">
    <property type="term" value="F:transmembrane transporter activity"/>
    <property type="evidence" value="ECO:0007669"/>
    <property type="project" value="InterPro"/>
</dbReference>
<reference evidence="8 9" key="1">
    <citation type="submission" date="2018-05" db="EMBL/GenBank/DDBJ databases">
        <title>Kurthia sibirica genome sequence.</title>
        <authorList>
            <person name="Maclea K.S."/>
            <person name="Goen A.E."/>
        </authorList>
    </citation>
    <scope>NUCLEOTIDE SEQUENCE [LARGE SCALE GENOMIC DNA]</scope>
    <source>
        <strain evidence="8 9">ATCC 49154</strain>
    </source>
</reference>
<dbReference type="EMBL" id="QFVR01000009">
    <property type="protein sequence ID" value="PWI25325.1"/>
    <property type="molecule type" value="Genomic_DNA"/>
</dbReference>
<evidence type="ECO:0000313" key="9">
    <source>
        <dbReference type="Proteomes" id="UP000245938"/>
    </source>
</evidence>
<organism evidence="8 9">
    <name type="scientific">Kurthia sibirica</name>
    <dbReference type="NCBI Taxonomy" id="202750"/>
    <lineage>
        <taxon>Bacteria</taxon>
        <taxon>Bacillati</taxon>
        <taxon>Bacillota</taxon>
        <taxon>Bacilli</taxon>
        <taxon>Bacillales</taxon>
        <taxon>Caryophanaceae</taxon>
        <taxon>Kurthia</taxon>
    </lineage>
</organism>
<keyword evidence="5 6" id="KW-0472">Membrane</keyword>
<feature type="transmembrane region" description="Helical" evidence="6">
    <location>
        <begin position="179"/>
        <end position="199"/>
    </location>
</feature>
<keyword evidence="9" id="KW-1185">Reference proteome</keyword>
<dbReference type="AlphaFoldDB" id="A0A2U3ALA9"/>
<feature type="transmembrane region" description="Helical" evidence="6">
    <location>
        <begin position="17"/>
        <end position="38"/>
    </location>
</feature>
<evidence type="ECO:0000259" key="7">
    <source>
        <dbReference type="PROSITE" id="PS50850"/>
    </source>
</evidence>
<evidence type="ECO:0000256" key="3">
    <source>
        <dbReference type="ARBA" id="ARBA00022692"/>
    </source>
</evidence>
<dbReference type="PANTHER" id="PTHR23542:SF1">
    <property type="entry name" value="MAJOR FACILITATOR SUPERFAMILY (MFS) PROFILE DOMAIN-CONTAINING PROTEIN"/>
    <property type="match status" value="1"/>
</dbReference>